<dbReference type="PANTHER" id="PTHR43132">
    <property type="entry name" value="ARSENICAL RESISTANCE OPERON REPRESSOR ARSR-RELATED"/>
    <property type="match status" value="1"/>
</dbReference>
<sequence>MDTIIAASRLEALGNPTRLSLYRALVRAGHGGLSVGDCQSRLGIAQSTLSFHLKALIVAGLVSQERQGRTLVCRANFEVMNGLVDFLVAECCRDECCETSGASAA</sequence>
<organism evidence="5 6">
    <name type="scientific">Bosea massiliensis</name>
    <dbReference type="NCBI Taxonomy" id="151419"/>
    <lineage>
        <taxon>Bacteria</taxon>
        <taxon>Pseudomonadati</taxon>
        <taxon>Pseudomonadota</taxon>
        <taxon>Alphaproteobacteria</taxon>
        <taxon>Hyphomicrobiales</taxon>
        <taxon>Boseaceae</taxon>
        <taxon>Bosea</taxon>
    </lineage>
</organism>
<gene>
    <name evidence="5" type="ORF">ACFPN9_23925</name>
</gene>
<accession>A0ABW0P9Y3</accession>
<keyword evidence="1" id="KW-0805">Transcription regulation</keyword>
<dbReference type="InterPro" id="IPR036388">
    <property type="entry name" value="WH-like_DNA-bd_sf"/>
</dbReference>
<dbReference type="InterPro" id="IPR036390">
    <property type="entry name" value="WH_DNA-bd_sf"/>
</dbReference>
<dbReference type="PRINTS" id="PR00778">
    <property type="entry name" value="HTHARSR"/>
</dbReference>
<keyword evidence="2" id="KW-0238">DNA-binding</keyword>
<dbReference type="PANTHER" id="PTHR43132:SF2">
    <property type="entry name" value="ARSENICAL RESISTANCE OPERON REPRESSOR ARSR-RELATED"/>
    <property type="match status" value="1"/>
</dbReference>
<dbReference type="SMART" id="SM00418">
    <property type="entry name" value="HTH_ARSR"/>
    <property type="match status" value="1"/>
</dbReference>
<protein>
    <submittedName>
        <fullName evidence="5">ArsR/SmtB family transcription factor</fullName>
    </submittedName>
</protein>
<comment type="caution">
    <text evidence="5">The sequence shown here is derived from an EMBL/GenBank/DDBJ whole genome shotgun (WGS) entry which is preliminary data.</text>
</comment>
<proteinExistence type="predicted"/>
<keyword evidence="3" id="KW-0804">Transcription</keyword>
<name>A0ABW0P9Y3_9HYPH</name>
<dbReference type="RefSeq" id="WP_377817726.1">
    <property type="nucleotide sequence ID" value="NZ_JBHSLU010000082.1"/>
</dbReference>
<reference evidence="6" key="1">
    <citation type="journal article" date="2019" name="Int. J. Syst. Evol. Microbiol.">
        <title>The Global Catalogue of Microorganisms (GCM) 10K type strain sequencing project: providing services to taxonomists for standard genome sequencing and annotation.</title>
        <authorList>
            <consortium name="The Broad Institute Genomics Platform"/>
            <consortium name="The Broad Institute Genome Sequencing Center for Infectious Disease"/>
            <person name="Wu L."/>
            <person name="Ma J."/>
        </authorList>
    </citation>
    <scope>NUCLEOTIDE SEQUENCE [LARGE SCALE GENOMIC DNA]</scope>
    <source>
        <strain evidence="6">CCUG 43117</strain>
    </source>
</reference>
<evidence type="ECO:0000259" key="4">
    <source>
        <dbReference type="PROSITE" id="PS50987"/>
    </source>
</evidence>
<dbReference type="EMBL" id="JBHSLU010000082">
    <property type="protein sequence ID" value="MFC5508297.1"/>
    <property type="molecule type" value="Genomic_DNA"/>
</dbReference>
<dbReference type="SUPFAM" id="SSF46785">
    <property type="entry name" value="Winged helix' DNA-binding domain"/>
    <property type="match status" value="1"/>
</dbReference>
<evidence type="ECO:0000256" key="3">
    <source>
        <dbReference type="ARBA" id="ARBA00023163"/>
    </source>
</evidence>
<feature type="domain" description="HTH arsR-type" evidence="4">
    <location>
        <begin position="1"/>
        <end position="95"/>
    </location>
</feature>
<dbReference type="NCBIfam" id="NF033788">
    <property type="entry name" value="HTH_metalloreg"/>
    <property type="match status" value="1"/>
</dbReference>
<evidence type="ECO:0000256" key="1">
    <source>
        <dbReference type="ARBA" id="ARBA00023015"/>
    </source>
</evidence>
<dbReference type="Pfam" id="PF12840">
    <property type="entry name" value="HTH_20"/>
    <property type="match status" value="1"/>
</dbReference>
<dbReference type="CDD" id="cd00090">
    <property type="entry name" value="HTH_ARSR"/>
    <property type="match status" value="1"/>
</dbReference>
<dbReference type="Gene3D" id="1.10.10.10">
    <property type="entry name" value="Winged helix-like DNA-binding domain superfamily/Winged helix DNA-binding domain"/>
    <property type="match status" value="1"/>
</dbReference>
<dbReference type="InterPro" id="IPR051011">
    <property type="entry name" value="Metal_resp_trans_reg"/>
</dbReference>
<dbReference type="PROSITE" id="PS50987">
    <property type="entry name" value="HTH_ARSR_2"/>
    <property type="match status" value="1"/>
</dbReference>
<evidence type="ECO:0000256" key="2">
    <source>
        <dbReference type="ARBA" id="ARBA00023125"/>
    </source>
</evidence>
<keyword evidence="6" id="KW-1185">Reference proteome</keyword>
<evidence type="ECO:0000313" key="5">
    <source>
        <dbReference type="EMBL" id="MFC5508297.1"/>
    </source>
</evidence>
<dbReference type="Proteomes" id="UP001596060">
    <property type="component" value="Unassembled WGS sequence"/>
</dbReference>
<dbReference type="InterPro" id="IPR011991">
    <property type="entry name" value="ArsR-like_HTH"/>
</dbReference>
<evidence type="ECO:0000313" key="6">
    <source>
        <dbReference type="Proteomes" id="UP001596060"/>
    </source>
</evidence>
<dbReference type="InterPro" id="IPR001845">
    <property type="entry name" value="HTH_ArsR_DNA-bd_dom"/>
</dbReference>